<keyword evidence="6" id="KW-0653">Protein transport</keyword>
<dbReference type="PANTHER" id="PTHR12847:SF9">
    <property type="entry name" value="NECAP-LIKE PROTEIN CG9132"/>
    <property type="match status" value="1"/>
</dbReference>
<proteinExistence type="inferred from homology"/>
<dbReference type="CDD" id="cd13228">
    <property type="entry name" value="PHear_NECAP"/>
    <property type="match status" value="1"/>
</dbReference>
<comment type="subcellular location">
    <subcellularLocation>
        <location evidence="2">Cytoplasmic vesicle</location>
        <location evidence="2">Clathrin-coated vesicle membrane</location>
    </subcellularLocation>
</comment>
<evidence type="ECO:0000256" key="3">
    <source>
        <dbReference type="ARBA" id="ARBA00007736"/>
    </source>
</evidence>
<sequence>MSMESTILTKPECLVYKLPPRNSVRGYRAADWGLDKPSWTGRMRVTARDEKVSIKLEDTTNGQLFAECPITEYPTKDIESVNDSSRYFVLRIQNQGRSAFIGIGFRDRGDSFDFNVALQDHYKWVKNSNEPAEPSNVPKLNLGLAEGQTFKINLAGKMNADRERPKPTSTSGISLLPPPPSKSNPGAAPSGNLLNLAAPPQAAAQPTSSTSTAKRESLISFNPAWSFNMSLRAIFSSLYSQS</sequence>
<dbReference type="Gene3D" id="2.30.29.30">
    <property type="entry name" value="Pleckstrin-homology domain (PH domain)/Phosphotyrosine-binding domain (PTB)"/>
    <property type="match status" value="1"/>
</dbReference>
<evidence type="ECO:0000256" key="7">
    <source>
        <dbReference type="SAM" id="MobiDB-lite"/>
    </source>
</evidence>
<keyword evidence="4" id="KW-0813">Transport</keyword>
<dbReference type="GO" id="GO:0015031">
    <property type="term" value="P:protein transport"/>
    <property type="evidence" value="ECO:0007669"/>
    <property type="project" value="UniProtKB-KW"/>
</dbReference>
<dbReference type="Pfam" id="PF07933">
    <property type="entry name" value="DUF1681"/>
    <property type="match status" value="1"/>
</dbReference>
<dbReference type="InterPro" id="IPR012466">
    <property type="entry name" value="NECAP_PHear"/>
</dbReference>
<dbReference type="AlphaFoldDB" id="E4YJ94"/>
<reference evidence="9" key="1">
    <citation type="journal article" date="2010" name="Science">
        <title>Plasticity of animal genome architecture unmasked by rapid evolution of a pelagic tunicate.</title>
        <authorList>
            <person name="Denoeud F."/>
            <person name="Henriet S."/>
            <person name="Mungpakdee S."/>
            <person name="Aury J.M."/>
            <person name="Da Silva C."/>
            <person name="Brinkmann H."/>
            <person name="Mikhaleva J."/>
            <person name="Olsen L.C."/>
            <person name="Jubin C."/>
            <person name="Canestro C."/>
            <person name="Bouquet J.M."/>
            <person name="Danks G."/>
            <person name="Poulain J."/>
            <person name="Campsteijn C."/>
            <person name="Adamski M."/>
            <person name="Cross I."/>
            <person name="Yadetie F."/>
            <person name="Muffato M."/>
            <person name="Louis A."/>
            <person name="Butcher S."/>
            <person name="Tsagkogeorga G."/>
            <person name="Konrad A."/>
            <person name="Singh S."/>
            <person name="Jensen M.F."/>
            <person name="Cong E.H."/>
            <person name="Eikeseth-Otteraa H."/>
            <person name="Noel B."/>
            <person name="Anthouard V."/>
            <person name="Porcel B.M."/>
            <person name="Kachouri-Lafond R."/>
            <person name="Nishino A."/>
            <person name="Ugolini M."/>
            <person name="Chourrout P."/>
            <person name="Nishida H."/>
            <person name="Aasland R."/>
            <person name="Huzurbazar S."/>
            <person name="Westhof E."/>
            <person name="Delsuc F."/>
            <person name="Lehrach H."/>
            <person name="Reinhardt R."/>
            <person name="Weissenbach J."/>
            <person name="Roy S.W."/>
            <person name="Artiguenave F."/>
            <person name="Postlethwait J.H."/>
            <person name="Manak J.R."/>
            <person name="Thompson E.M."/>
            <person name="Jaillon O."/>
            <person name="Du Pasquier L."/>
            <person name="Boudinot P."/>
            <person name="Liberles D.A."/>
            <person name="Volff J.N."/>
            <person name="Philippe H."/>
            <person name="Lenhard B."/>
            <person name="Roest Crollius H."/>
            <person name="Wincker P."/>
            <person name="Chourrout D."/>
        </authorList>
    </citation>
    <scope>NUCLEOTIDE SEQUENCE [LARGE SCALE GENOMIC DNA]</scope>
</reference>
<organism evidence="9">
    <name type="scientific">Oikopleura dioica</name>
    <name type="common">Tunicate</name>
    <dbReference type="NCBI Taxonomy" id="34765"/>
    <lineage>
        <taxon>Eukaryota</taxon>
        <taxon>Metazoa</taxon>
        <taxon>Chordata</taxon>
        <taxon>Tunicata</taxon>
        <taxon>Appendicularia</taxon>
        <taxon>Copelata</taxon>
        <taxon>Oikopleuridae</taxon>
        <taxon>Oikopleura</taxon>
    </lineage>
</organism>
<evidence type="ECO:0000256" key="1">
    <source>
        <dbReference type="ARBA" id="ARBA00002550"/>
    </source>
</evidence>
<dbReference type="EMBL" id="FN654645">
    <property type="protein sequence ID" value="CBY35555.1"/>
    <property type="molecule type" value="Genomic_DNA"/>
</dbReference>
<dbReference type="InterPro" id="IPR011993">
    <property type="entry name" value="PH-like_dom_sf"/>
</dbReference>
<dbReference type="PANTHER" id="PTHR12847">
    <property type="entry name" value="ATP-BINDING CASSETTE ABC TRANSPORTER-RELATED"/>
    <property type="match status" value="1"/>
</dbReference>
<evidence type="ECO:0000256" key="2">
    <source>
        <dbReference type="ARBA" id="ARBA00004640"/>
    </source>
</evidence>
<dbReference type="SUPFAM" id="SSF50729">
    <property type="entry name" value="PH domain-like"/>
    <property type="match status" value="1"/>
</dbReference>
<dbReference type="GO" id="GO:0006897">
    <property type="term" value="P:endocytosis"/>
    <property type="evidence" value="ECO:0007669"/>
    <property type="project" value="UniProtKB-KW"/>
</dbReference>
<evidence type="ECO:0000256" key="6">
    <source>
        <dbReference type="ARBA" id="ARBA00022927"/>
    </source>
</evidence>
<dbReference type="Proteomes" id="UP000011014">
    <property type="component" value="Unassembled WGS sequence"/>
</dbReference>
<feature type="non-terminal residue" evidence="9">
    <location>
        <position position="242"/>
    </location>
</feature>
<protein>
    <recommendedName>
        <fullName evidence="8">NECAP PHear domain-containing protein</fullName>
    </recommendedName>
</protein>
<feature type="domain" description="NECAP PHear" evidence="8">
    <location>
        <begin position="4"/>
        <end position="154"/>
    </location>
</feature>
<evidence type="ECO:0000256" key="5">
    <source>
        <dbReference type="ARBA" id="ARBA00022583"/>
    </source>
</evidence>
<name>E4YJ94_OIKDI</name>
<evidence type="ECO:0000259" key="8">
    <source>
        <dbReference type="Pfam" id="PF07933"/>
    </source>
</evidence>
<dbReference type="GO" id="GO:0030125">
    <property type="term" value="C:clathrin vesicle coat"/>
    <property type="evidence" value="ECO:0007669"/>
    <property type="project" value="TreeGrafter"/>
</dbReference>
<evidence type="ECO:0000256" key="4">
    <source>
        <dbReference type="ARBA" id="ARBA00022448"/>
    </source>
</evidence>
<keyword evidence="5" id="KW-0254">Endocytosis</keyword>
<accession>E4YJ94</accession>
<dbReference type="FunFam" id="2.30.29.30:FF:000064">
    <property type="entry name" value="Adaptin ear-binding coat-associated protein 1"/>
    <property type="match status" value="1"/>
</dbReference>
<feature type="region of interest" description="Disordered" evidence="7">
    <location>
        <begin position="156"/>
        <end position="194"/>
    </location>
</feature>
<evidence type="ECO:0000313" key="9">
    <source>
        <dbReference type="EMBL" id="CBY35555.1"/>
    </source>
</evidence>
<gene>
    <name evidence="9" type="ORF">GSOID_T00027378001</name>
</gene>
<comment type="similarity">
    <text evidence="3">Belongs to the NECAP family.</text>
</comment>
<comment type="function">
    <text evidence="1">Involved in endocytosis.</text>
</comment>